<evidence type="ECO:0000256" key="2">
    <source>
        <dbReference type="SAM" id="SignalP"/>
    </source>
</evidence>
<dbReference type="InterPro" id="IPR001466">
    <property type="entry name" value="Beta-lactam-related"/>
</dbReference>
<gene>
    <name evidence="4" type="ORF">NDR86_35995</name>
</gene>
<organism evidence="4 5">
    <name type="scientific">Nocardia pulmonis</name>
    <dbReference type="NCBI Taxonomy" id="2951408"/>
    <lineage>
        <taxon>Bacteria</taxon>
        <taxon>Bacillati</taxon>
        <taxon>Actinomycetota</taxon>
        <taxon>Actinomycetes</taxon>
        <taxon>Mycobacteriales</taxon>
        <taxon>Nocardiaceae</taxon>
        <taxon>Nocardia</taxon>
    </lineage>
</organism>
<keyword evidence="2" id="KW-0732">Signal</keyword>
<dbReference type="InterPro" id="IPR050491">
    <property type="entry name" value="AmpC-like"/>
</dbReference>
<feature type="domain" description="Beta-lactamase-related" evidence="3">
    <location>
        <begin position="42"/>
        <end position="373"/>
    </location>
</feature>
<dbReference type="PROSITE" id="PS51257">
    <property type="entry name" value="PROKAR_LIPOPROTEIN"/>
    <property type="match status" value="1"/>
</dbReference>
<reference evidence="4" key="1">
    <citation type="submission" date="2022-06" db="EMBL/GenBank/DDBJ databases">
        <title>Novel species in genus nocardia.</title>
        <authorList>
            <person name="Li F."/>
        </authorList>
    </citation>
    <scope>NUCLEOTIDE SEQUENCE</scope>
    <source>
        <strain evidence="4">CDC141</strain>
    </source>
</reference>
<evidence type="ECO:0000313" key="5">
    <source>
        <dbReference type="Proteomes" id="UP001139157"/>
    </source>
</evidence>
<feature type="chain" id="PRO_5040977431" evidence="2">
    <location>
        <begin position="26"/>
        <end position="391"/>
    </location>
</feature>
<keyword evidence="5" id="KW-1185">Reference proteome</keyword>
<dbReference type="SUPFAM" id="SSF56601">
    <property type="entry name" value="beta-lactamase/transpeptidase-like"/>
    <property type="match status" value="1"/>
</dbReference>
<evidence type="ECO:0000313" key="4">
    <source>
        <dbReference type="EMBL" id="MCM6778894.1"/>
    </source>
</evidence>
<dbReference type="Pfam" id="PF00144">
    <property type="entry name" value="Beta-lactamase"/>
    <property type="match status" value="1"/>
</dbReference>
<dbReference type="Proteomes" id="UP001139157">
    <property type="component" value="Unassembled WGS sequence"/>
</dbReference>
<dbReference type="PANTHER" id="PTHR46825">
    <property type="entry name" value="D-ALANYL-D-ALANINE-CARBOXYPEPTIDASE/ENDOPEPTIDASE AMPH"/>
    <property type="match status" value="1"/>
</dbReference>
<proteinExistence type="predicted"/>
<comment type="caution">
    <text evidence="4">The sequence shown here is derived from an EMBL/GenBank/DDBJ whole genome shotgun (WGS) entry which is preliminary data.</text>
</comment>
<dbReference type="EMBL" id="JAMRXG010000029">
    <property type="protein sequence ID" value="MCM6778894.1"/>
    <property type="molecule type" value="Genomic_DNA"/>
</dbReference>
<dbReference type="Gene3D" id="3.40.710.10">
    <property type="entry name" value="DD-peptidase/beta-lactamase superfamily"/>
    <property type="match status" value="1"/>
</dbReference>
<name>A0A9X2EEC6_9NOCA</name>
<dbReference type="AlphaFoldDB" id="A0A9X2EEC6"/>
<protein>
    <submittedName>
        <fullName evidence="4">Beta-lactamase family protein</fullName>
    </submittedName>
</protein>
<feature type="signal peptide" evidence="2">
    <location>
        <begin position="1"/>
        <end position="25"/>
    </location>
</feature>
<dbReference type="PANTHER" id="PTHR46825:SF7">
    <property type="entry name" value="D-ALANYL-D-ALANINE CARBOXYPEPTIDASE"/>
    <property type="match status" value="1"/>
</dbReference>
<dbReference type="InterPro" id="IPR012338">
    <property type="entry name" value="Beta-lactam/transpept-like"/>
</dbReference>
<feature type="region of interest" description="Disordered" evidence="1">
    <location>
        <begin position="148"/>
        <end position="171"/>
    </location>
</feature>
<evidence type="ECO:0000259" key="3">
    <source>
        <dbReference type="Pfam" id="PF00144"/>
    </source>
</evidence>
<accession>A0A9X2EEC6</accession>
<evidence type="ECO:0000256" key="1">
    <source>
        <dbReference type="SAM" id="MobiDB-lite"/>
    </source>
</evidence>
<dbReference type="RefSeq" id="WP_251918605.1">
    <property type="nucleotide sequence ID" value="NZ_JAMRXG010000029.1"/>
</dbReference>
<sequence>MVRKGFRRAAAGVAAAAVLAGSVAACDSATATGDSATAPGLARVLEDIVRGGYPGAQVVVTEHGQDRIESAGVGDLASGERFRDGDHVRIGSNTKTFVAAVLAQLVSEGQVELDAPVERYLPGVVAGNGNDGAKVTVRNLLQHTSGLPDYLASGNPEHRERPEPAQLQADSETVRWRHYEPAELVARAMTMPPQFEPDTKSVYTNTNYILLGMLIERVTGRPVAAEVERRIIAPLGLRDTYFPAARETGLRDPHPRGYHERDGERIDFTDMDTSWAGAAGAMVSTGSDLNRFFTALLDGKIVPAAQLAEMQKTVPWDRDAGGYGLALIDIPVSCGKKVWGHGGSIMGFETRTGVTADGRAVTLTVNQLARNQQDYDVVTKAFDTAICEARR</sequence>